<keyword evidence="2" id="KW-1185">Reference proteome</keyword>
<proteinExistence type="predicted"/>
<dbReference type="KEGG" id="nano:G5V58_21570"/>
<dbReference type="AlphaFoldDB" id="A0A6G6WIP2"/>
<sequence length="731" mass="78887">MTDLEVLGVRHHGPGSARSVAGALAELEPDLVVIEGAPELDALLPLAGHPDLVPPVAGLVYAVDAPRRAAFYPLAVFSPEWVALRWALARGVPVRFADLPAAHSLAEHDRAEGRGSDAIATLARVAGYDDPERWWEDAVEHRDSSTLEQFAMIREAMAEVRAGDDDDTENQRREAAMRRVLRASLKEGFARIAVVCGAYHAPVLHPDAFPPATHDNRMLTRLPRTKVAVTWAPWTADRLATASGYGAGVTSPGWYQHLFVTWEQDPAAVVPSWLTRVARALRDEGLPAAPATVVEAVRLAEALAAVRGRPSVGLSELTDATRSVLCEGSDVPLALIDRRLVVGEQLGSVPDETPMIPLARDLDRLQRSLRLKPSPTPTTVVLDLRKESQRDRSVLLHRLRLLGVPWGTPADAGRTTGTFKEGWQLEWRPEFAVSLVEAGLHGTTVVSATTALVSERARDAADLDALGALVEQCFLADLPEALDEVVTALAAATARQQDVVGLLEAIEPLARTRRYGDVRDADTGRVAEVLDTVVARASVDLRPGCASLDDDAATRMRAAVDAAQRGISLVQDEPPVWREALVAVAADDGVHGLVSGRVNRILLDLGVLTSEDAAARLSRRLSVGTTPIAGAAWLDGFLEGDAVLLLHDPELLRIVDEWVTTVAEDSFEDLLPLLRRTFARFAVAERRRLGTRLRQLGEGGPAPLTAAAEWDVERALPAVRRVAELIGLTRG</sequence>
<protein>
    <submittedName>
        <fullName evidence="1">Uncharacterized protein</fullName>
    </submittedName>
</protein>
<reference evidence="1 2" key="1">
    <citation type="submission" date="2020-02" db="EMBL/GenBank/DDBJ databases">
        <title>Full genome sequence of Nocardioides sp. R-3366.</title>
        <authorList>
            <person name="Im W.-T."/>
        </authorList>
    </citation>
    <scope>NUCLEOTIDE SEQUENCE [LARGE SCALE GENOMIC DNA]</scope>
    <source>
        <strain evidence="1 2">R-3366</strain>
    </source>
</reference>
<evidence type="ECO:0000313" key="2">
    <source>
        <dbReference type="Proteomes" id="UP000502996"/>
    </source>
</evidence>
<name>A0A6G6WIP2_9ACTN</name>
<dbReference type="InterPro" id="IPR050458">
    <property type="entry name" value="LolB"/>
</dbReference>
<dbReference type="Proteomes" id="UP000502996">
    <property type="component" value="Chromosome"/>
</dbReference>
<dbReference type="RefSeq" id="WP_165237150.1">
    <property type="nucleotide sequence ID" value="NZ_CP049257.1"/>
</dbReference>
<dbReference type="EMBL" id="CP049257">
    <property type="protein sequence ID" value="QIG45013.1"/>
    <property type="molecule type" value="Genomic_DNA"/>
</dbReference>
<dbReference type="PANTHER" id="PTHR30634:SF14">
    <property type="match status" value="1"/>
</dbReference>
<organism evidence="1 2">
    <name type="scientific">Nocardioides anomalus</name>
    <dbReference type="NCBI Taxonomy" id="2712223"/>
    <lineage>
        <taxon>Bacteria</taxon>
        <taxon>Bacillati</taxon>
        <taxon>Actinomycetota</taxon>
        <taxon>Actinomycetes</taxon>
        <taxon>Propionibacteriales</taxon>
        <taxon>Nocardioidaceae</taxon>
        <taxon>Nocardioides</taxon>
    </lineage>
</organism>
<gene>
    <name evidence="1" type="ORF">G5V58_21570</name>
</gene>
<dbReference type="Pfam" id="PF18934">
    <property type="entry name" value="DUF5682"/>
    <property type="match status" value="1"/>
</dbReference>
<dbReference type="InterPro" id="IPR043737">
    <property type="entry name" value="DUF5682"/>
</dbReference>
<evidence type="ECO:0000313" key="1">
    <source>
        <dbReference type="EMBL" id="QIG45013.1"/>
    </source>
</evidence>
<accession>A0A6G6WIP2</accession>
<dbReference type="PANTHER" id="PTHR30634">
    <property type="entry name" value="OUTER MEMBRANE LOLAB LIPOPROTEIN INSERTION APPARATUS"/>
    <property type="match status" value="1"/>
</dbReference>